<evidence type="ECO:0000256" key="6">
    <source>
        <dbReference type="ARBA" id="ARBA00023014"/>
    </source>
</evidence>
<gene>
    <name evidence="8" type="primary">hybA</name>
    <name evidence="8" type="ORF">DSOUD_3284</name>
</gene>
<dbReference type="PROSITE" id="PS51379">
    <property type="entry name" value="4FE4S_FER_2"/>
    <property type="match status" value="2"/>
</dbReference>
<dbReference type="PANTHER" id="PTHR43545:SF4">
    <property type="entry name" value="IRON-SULFUR PROTEIN"/>
    <property type="match status" value="1"/>
</dbReference>
<dbReference type="SUPFAM" id="SSF54862">
    <property type="entry name" value="4Fe-4S ferredoxins"/>
    <property type="match status" value="1"/>
</dbReference>
<dbReference type="OrthoDB" id="9789030at2"/>
<reference evidence="8 9" key="1">
    <citation type="submission" date="2015-07" db="EMBL/GenBank/DDBJ databases">
        <title>Isolation and Genomic Characterization of a Novel Halophilic Metal-Reducing Deltaproteobacterium from the Deep Subsurface.</title>
        <authorList>
            <person name="Badalamenti J.P."/>
            <person name="Summers Z.M."/>
            <person name="Gralnick J.A."/>
            <person name="Bond D.R."/>
        </authorList>
    </citation>
    <scope>NUCLEOTIDE SEQUENCE [LARGE SCALE GENOMIC DNA]</scope>
    <source>
        <strain evidence="8 9">WTL</strain>
    </source>
</reference>
<evidence type="ECO:0000256" key="3">
    <source>
        <dbReference type="ARBA" id="ARBA00022723"/>
    </source>
</evidence>
<keyword evidence="3" id="KW-0479">Metal-binding</keyword>
<dbReference type="KEGG" id="des:DSOUD_3284"/>
<dbReference type="PATRIC" id="fig|1603606.3.peg.3532"/>
<dbReference type="InterPro" id="IPR006311">
    <property type="entry name" value="TAT_signal"/>
</dbReference>
<keyword evidence="4" id="KW-0677">Repeat</keyword>
<evidence type="ECO:0000313" key="8">
    <source>
        <dbReference type="EMBL" id="ALC18004.1"/>
    </source>
</evidence>
<dbReference type="GO" id="GO:0046872">
    <property type="term" value="F:metal ion binding"/>
    <property type="evidence" value="ECO:0007669"/>
    <property type="project" value="UniProtKB-KW"/>
</dbReference>
<keyword evidence="6" id="KW-0411">Iron-sulfur</keyword>
<dbReference type="STRING" id="1603606.DSOUD_3284"/>
<protein>
    <submittedName>
        <fullName evidence="8">Fe-S cluster-containing dehydrogenase component</fullName>
    </submittedName>
</protein>
<dbReference type="PROSITE" id="PS51318">
    <property type="entry name" value="TAT"/>
    <property type="match status" value="1"/>
</dbReference>
<dbReference type="GO" id="GO:0030313">
    <property type="term" value="C:cell envelope"/>
    <property type="evidence" value="ECO:0007669"/>
    <property type="project" value="UniProtKB-SubCell"/>
</dbReference>
<dbReference type="PROSITE" id="PS51257">
    <property type="entry name" value="PROKAR_LIPOPROTEIN"/>
    <property type="match status" value="1"/>
</dbReference>
<evidence type="ECO:0000313" key="9">
    <source>
        <dbReference type="Proteomes" id="UP000057158"/>
    </source>
</evidence>
<dbReference type="GO" id="GO:0051539">
    <property type="term" value="F:4 iron, 4 sulfur cluster binding"/>
    <property type="evidence" value="ECO:0007669"/>
    <property type="project" value="UniProtKB-KW"/>
</dbReference>
<dbReference type="PROSITE" id="PS00198">
    <property type="entry name" value="4FE4S_FER_1"/>
    <property type="match status" value="1"/>
</dbReference>
<evidence type="ECO:0000259" key="7">
    <source>
        <dbReference type="PROSITE" id="PS51379"/>
    </source>
</evidence>
<dbReference type="InterPro" id="IPR017900">
    <property type="entry name" value="4Fe4S_Fe_S_CS"/>
</dbReference>
<dbReference type="AlphaFoldDB" id="A0A0M4CZB0"/>
<evidence type="ECO:0000256" key="5">
    <source>
        <dbReference type="ARBA" id="ARBA00023004"/>
    </source>
</evidence>
<dbReference type="NCBIfam" id="NF008134">
    <property type="entry name" value="PRK10882.1"/>
    <property type="match status" value="1"/>
</dbReference>
<dbReference type="EMBL" id="CP010802">
    <property type="protein sequence ID" value="ALC18004.1"/>
    <property type="molecule type" value="Genomic_DNA"/>
</dbReference>
<feature type="domain" description="4Fe-4S ferredoxin-type" evidence="7">
    <location>
        <begin position="136"/>
        <end position="165"/>
    </location>
</feature>
<keyword evidence="5" id="KW-0408">Iron</keyword>
<comment type="subcellular location">
    <subcellularLocation>
        <location evidence="1">Cell envelope</location>
    </subcellularLocation>
</comment>
<dbReference type="PANTHER" id="PTHR43545">
    <property type="entry name" value="FORMATE DEHYDROGENASE, NITRATE-INDUCIBLE, IRON-SULFUR SUBUNIT"/>
    <property type="match status" value="1"/>
</dbReference>
<evidence type="ECO:0000256" key="4">
    <source>
        <dbReference type="ARBA" id="ARBA00022737"/>
    </source>
</evidence>
<dbReference type="CDD" id="cd10561">
    <property type="entry name" value="HybA_like"/>
    <property type="match status" value="1"/>
</dbReference>
<keyword evidence="2" id="KW-0004">4Fe-4S</keyword>
<sequence length="308" mass="33594">MDISRRKFLKIGAAAGGSAACAVAAKAEARNARQPEPQWYGMLNDSTRCIGCKACMVACKKENKLEAESTLGEKEALGEQLYDAPRALSEHTYTLIKMHGEGEQEKTFVKAQCMHCVDPACASACIVGALKKEDNGAVKYDAGMCMGCRYCMVACPYSVPQFEWHRAIPSIRKCTLCSETRLEKGKPTACAGVCPAGAITFGRRSELIKIARARIDAAPEIYLDHIYGEQEVGGTGVLYLTKKYVAFAGLGLGDFDYKPVSGLTESIQHRIFQYFIPPIAVYSILGGIMAYNQRRKHNAGIEGGDDEY</sequence>
<organism evidence="8 9">
    <name type="scientific">Desulfuromonas soudanensis</name>
    <dbReference type="NCBI Taxonomy" id="1603606"/>
    <lineage>
        <taxon>Bacteria</taxon>
        <taxon>Pseudomonadati</taxon>
        <taxon>Thermodesulfobacteriota</taxon>
        <taxon>Desulfuromonadia</taxon>
        <taxon>Desulfuromonadales</taxon>
        <taxon>Desulfuromonadaceae</taxon>
        <taxon>Desulfuromonas</taxon>
    </lineage>
</organism>
<proteinExistence type="predicted"/>
<dbReference type="InterPro" id="IPR017896">
    <property type="entry name" value="4Fe4S_Fe-S-bd"/>
</dbReference>
<evidence type="ECO:0000256" key="1">
    <source>
        <dbReference type="ARBA" id="ARBA00004196"/>
    </source>
</evidence>
<keyword evidence="9" id="KW-1185">Reference proteome</keyword>
<accession>A0A0M4CZB0</accession>
<dbReference type="Pfam" id="PF13247">
    <property type="entry name" value="Fer4_11"/>
    <property type="match status" value="1"/>
</dbReference>
<dbReference type="RefSeq" id="WP_053551967.1">
    <property type="nucleotide sequence ID" value="NZ_CP010802.1"/>
</dbReference>
<dbReference type="Proteomes" id="UP000057158">
    <property type="component" value="Chromosome"/>
</dbReference>
<name>A0A0M4CZB0_9BACT</name>
<feature type="domain" description="4Fe-4S ferredoxin-type" evidence="7">
    <location>
        <begin position="40"/>
        <end position="70"/>
    </location>
</feature>
<dbReference type="Gene3D" id="3.30.70.20">
    <property type="match status" value="2"/>
</dbReference>
<dbReference type="InterPro" id="IPR051555">
    <property type="entry name" value="FDH_Electron_Transfer_Unit"/>
</dbReference>
<evidence type="ECO:0000256" key="2">
    <source>
        <dbReference type="ARBA" id="ARBA00022485"/>
    </source>
</evidence>